<organism evidence="2 3">
    <name type="scientific">Sulfurimonas lithotrophica</name>
    <dbReference type="NCBI Taxonomy" id="2590022"/>
    <lineage>
        <taxon>Bacteria</taxon>
        <taxon>Pseudomonadati</taxon>
        <taxon>Campylobacterota</taxon>
        <taxon>Epsilonproteobacteria</taxon>
        <taxon>Campylobacterales</taxon>
        <taxon>Sulfurimonadaceae</taxon>
        <taxon>Sulfurimonas</taxon>
    </lineage>
</organism>
<reference evidence="2 3" key="1">
    <citation type="submission" date="2019-09" db="EMBL/GenBank/DDBJ databases">
        <title>Sulfurimonas gotlandica sp. nov., a chemoautotrophic and psychrotolerant epsilonproteobacterium isolated from a pelagic redoxcline, and an emended description of the genus Sulfurimonas.</title>
        <authorList>
            <person name="Wang S."/>
            <person name="Jiang L."/>
            <person name="Shao S."/>
        </authorList>
    </citation>
    <scope>NUCLEOTIDE SEQUENCE [LARGE SCALE GENOMIC DNA]</scope>
    <source>
        <strain evidence="2 3">GYSZ_1</strain>
    </source>
</reference>
<dbReference type="GO" id="GO:0004519">
    <property type="term" value="F:endonuclease activity"/>
    <property type="evidence" value="ECO:0007669"/>
    <property type="project" value="UniProtKB-KW"/>
</dbReference>
<dbReference type="CDD" id="cd22319">
    <property type="entry name" value="DpnI-like"/>
    <property type="match status" value="1"/>
</dbReference>
<evidence type="ECO:0000313" key="3">
    <source>
        <dbReference type="Proteomes" id="UP000326944"/>
    </source>
</evidence>
<dbReference type="EMBL" id="CP043617">
    <property type="protein sequence ID" value="QFR50217.1"/>
    <property type="molecule type" value="Genomic_DNA"/>
</dbReference>
<proteinExistence type="predicted"/>
<evidence type="ECO:0000313" key="2">
    <source>
        <dbReference type="EMBL" id="QFR50217.1"/>
    </source>
</evidence>
<dbReference type="REBASE" id="376469">
    <property type="entry name" value="R2.SspGYSZ1ORF10925P"/>
</dbReference>
<dbReference type="InterPro" id="IPR036388">
    <property type="entry name" value="WH-like_DNA-bd_sf"/>
</dbReference>
<protein>
    <submittedName>
        <fullName evidence="2">Restriction endonuclease</fullName>
    </submittedName>
</protein>
<dbReference type="InterPro" id="IPR010324">
    <property type="entry name" value="DRP"/>
</dbReference>
<keyword evidence="3" id="KW-1185">Reference proteome</keyword>
<keyword evidence="2" id="KW-0255">Endonuclease</keyword>
<dbReference type="OrthoDB" id="1664032at2"/>
<dbReference type="RefSeq" id="WP_152308165.1">
    <property type="nucleotide sequence ID" value="NZ_CP043617.1"/>
</dbReference>
<dbReference type="InterPro" id="IPR043025">
    <property type="entry name" value="DRP_PD-(D/E)XK_dom"/>
</dbReference>
<accession>A0A5P8P3N8</accession>
<sequence length="254" mass="29809">MNLNLYSALSDGYKNNSQKIRVLTENWVNENIYCPKCGDNVSEYKNNKPVADFFCLKCSEDYELKSKKGNSLGKIVADGAYDTMIERITSDSSPNFFFLNYEKDTHKIINFVATPGYMFVPEMIIKRKKGIPNRPNYFMCNIDISSIPNSGKISYIENGEIQSKDKVLEEWNKTNFLRQSSDIQSKSWIIDIIMCIEKINENSFTLNDMYKFEKYLKIRHPKNNNIQAKIRQQLQLLRDRDYLEFVSRGKYRLK</sequence>
<keyword evidence="2" id="KW-0378">Hydrolase</keyword>
<dbReference type="KEGG" id="sulg:FJR48_10940"/>
<dbReference type="Pfam" id="PF17726">
    <property type="entry name" value="DpnI_C"/>
    <property type="match status" value="1"/>
</dbReference>
<evidence type="ECO:0000259" key="1">
    <source>
        <dbReference type="Pfam" id="PF17726"/>
    </source>
</evidence>
<dbReference type="Pfam" id="PF06044">
    <property type="entry name" value="DpnI"/>
    <property type="match status" value="1"/>
</dbReference>
<keyword evidence="2" id="KW-0540">Nuclease</keyword>
<dbReference type="AlphaFoldDB" id="A0A5P8P3N8"/>
<dbReference type="Proteomes" id="UP000326944">
    <property type="component" value="Chromosome"/>
</dbReference>
<dbReference type="Gene3D" id="1.10.10.10">
    <property type="entry name" value="Winged helix-like DNA-binding domain superfamily/Winged helix DNA-binding domain"/>
    <property type="match status" value="1"/>
</dbReference>
<dbReference type="InterPro" id="IPR041368">
    <property type="entry name" value="DRP_C"/>
</dbReference>
<feature type="domain" description="Dam-replacing protein HTH" evidence="1">
    <location>
        <begin position="185"/>
        <end position="252"/>
    </location>
</feature>
<name>A0A5P8P3N8_9BACT</name>
<dbReference type="Gene3D" id="3.40.210.30">
    <property type="entry name" value="Dam replacing family, catalytic PD-(D/E)XK domain"/>
    <property type="match status" value="1"/>
</dbReference>
<gene>
    <name evidence="2" type="ORF">FJR48_10940</name>
</gene>